<protein>
    <recommendedName>
        <fullName evidence="4">DUF3099 domain-containing protein</fullName>
    </recommendedName>
</protein>
<feature type="transmembrane region" description="Helical" evidence="1">
    <location>
        <begin position="39"/>
        <end position="57"/>
    </location>
</feature>
<evidence type="ECO:0000313" key="3">
    <source>
        <dbReference type="Proteomes" id="UP001500822"/>
    </source>
</evidence>
<reference evidence="3" key="1">
    <citation type="journal article" date="2019" name="Int. J. Syst. Evol. Microbiol.">
        <title>The Global Catalogue of Microorganisms (GCM) 10K type strain sequencing project: providing services to taxonomists for standard genome sequencing and annotation.</title>
        <authorList>
            <consortium name="The Broad Institute Genomics Platform"/>
            <consortium name="The Broad Institute Genome Sequencing Center for Infectious Disease"/>
            <person name="Wu L."/>
            <person name="Ma J."/>
        </authorList>
    </citation>
    <scope>NUCLEOTIDE SEQUENCE [LARGE SCALE GENOMIC DNA]</scope>
    <source>
        <strain evidence="3">JCM 18077</strain>
    </source>
</reference>
<keyword evidence="1" id="KW-0812">Transmembrane</keyword>
<organism evidence="2 3">
    <name type="scientific">Gordonia alkaliphila</name>
    <dbReference type="NCBI Taxonomy" id="1053547"/>
    <lineage>
        <taxon>Bacteria</taxon>
        <taxon>Bacillati</taxon>
        <taxon>Actinomycetota</taxon>
        <taxon>Actinomycetes</taxon>
        <taxon>Mycobacteriales</taxon>
        <taxon>Gordoniaceae</taxon>
        <taxon>Gordonia</taxon>
    </lineage>
</organism>
<keyword evidence="1" id="KW-0472">Membrane</keyword>
<accession>A0ABP8YZ51</accession>
<dbReference type="EMBL" id="BAABIE010000002">
    <property type="protein sequence ID" value="GAA4740487.1"/>
    <property type="molecule type" value="Genomic_DNA"/>
</dbReference>
<comment type="caution">
    <text evidence="2">The sequence shown here is derived from an EMBL/GenBank/DDBJ whole genome shotgun (WGS) entry which is preliminary data.</text>
</comment>
<name>A0ABP8YZ51_9ACTN</name>
<evidence type="ECO:0000256" key="1">
    <source>
        <dbReference type="SAM" id="Phobius"/>
    </source>
</evidence>
<dbReference type="InterPro" id="IPR021449">
    <property type="entry name" value="DUF3099"/>
</dbReference>
<dbReference type="Pfam" id="PF11298">
    <property type="entry name" value="DUF3099"/>
    <property type="match status" value="1"/>
</dbReference>
<keyword evidence="3" id="KW-1185">Reference proteome</keyword>
<keyword evidence="1" id="KW-1133">Transmembrane helix</keyword>
<evidence type="ECO:0000313" key="2">
    <source>
        <dbReference type="EMBL" id="GAA4740487.1"/>
    </source>
</evidence>
<evidence type="ECO:0008006" key="4">
    <source>
        <dbReference type="Google" id="ProtNLM"/>
    </source>
</evidence>
<gene>
    <name evidence="2" type="ORF">GCM10023217_05700</name>
</gene>
<dbReference type="RefSeq" id="WP_345312366.1">
    <property type="nucleotide sequence ID" value="NZ_BAABIE010000002.1"/>
</dbReference>
<feature type="transmembrane region" description="Helical" evidence="1">
    <location>
        <begin position="63"/>
        <end position="84"/>
    </location>
</feature>
<sequence length="133" mass="14715">MATDMGGTSGQHDNRADAFLITRADTSLDEQHRARVRKYLFMMSFRLPALVIAGIVYGVTGSAWWAVGIILFSVPLPWMAVLIANDRPARKHGEVQYYKFGAGRTVGPGELAAEASEPAWRVIDVEPDQRKPE</sequence>
<proteinExistence type="predicted"/>
<dbReference type="Proteomes" id="UP001500822">
    <property type="component" value="Unassembled WGS sequence"/>
</dbReference>